<dbReference type="GO" id="GO:0035091">
    <property type="term" value="F:phosphatidylinositol binding"/>
    <property type="evidence" value="ECO:0007669"/>
    <property type="project" value="TreeGrafter"/>
</dbReference>
<feature type="chain" id="PRO_5010321270" description="Ysc84 actin-binding domain-containing protein" evidence="1">
    <location>
        <begin position="21"/>
        <end position="238"/>
    </location>
</feature>
<keyword evidence="1" id="KW-0732">Signal</keyword>
<evidence type="ECO:0000259" key="2">
    <source>
        <dbReference type="Pfam" id="PF04366"/>
    </source>
</evidence>
<dbReference type="Proteomes" id="UP000032668">
    <property type="component" value="Unassembled WGS sequence"/>
</dbReference>
<proteinExistence type="predicted"/>
<evidence type="ECO:0000256" key="1">
    <source>
        <dbReference type="SAM" id="SignalP"/>
    </source>
</evidence>
<evidence type="ECO:0000313" key="4">
    <source>
        <dbReference type="Proteomes" id="UP000032668"/>
    </source>
</evidence>
<dbReference type="InterPro" id="IPR051702">
    <property type="entry name" value="SH3_domain_YSC84-like"/>
</dbReference>
<dbReference type="OrthoDB" id="9782434at2"/>
<dbReference type="RefSeq" id="WP_048878921.1">
    <property type="nucleotide sequence ID" value="NZ_BANC01000048.1"/>
</dbReference>
<dbReference type="AlphaFoldDB" id="A0A0D6PI55"/>
<comment type="caution">
    <text evidence="3">The sequence shown here is derived from an EMBL/GenBank/DDBJ whole genome shotgun (WGS) entry which is preliminary data.</text>
</comment>
<accession>A0A0D6PI55</accession>
<feature type="signal peptide" evidence="1">
    <location>
        <begin position="1"/>
        <end position="20"/>
    </location>
</feature>
<organism evidence="3 4">
    <name type="scientific">Acidocella aminolytica 101 = DSM 11237</name>
    <dbReference type="NCBI Taxonomy" id="1120923"/>
    <lineage>
        <taxon>Bacteria</taxon>
        <taxon>Pseudomonadati</taxon>
        <taxon>Pseudomonadota</taxon>
        <taxon>Alphaproteobacteria</taxon>
        <taxon>Acetobacterales</taxon>
        <taxon>Acidocellaceae</taxon>
        <taxon>Acidocella</taxon>
    </lineage>
</organism>
<dbReference type="PANTHER" id="PTHR15629:SF2">
    <property type="entry name" value="SH3 DOMAIN-CONTAINING YSC84-LIKE PROTEIN 1"/>
    <property type="match status" value="1"/>
</dbReference>
<dbReference type="STRING" id="1120923.SAMN02746095_03101"/>
<feature type="domain" description="Ysc84 actin-binding" evidence="2">
    <location>
        <begin position="97"/>
        <end position="218"/>
    </location>
</feature>
<evidence type="ECO:0000313" key="3">
    <source>
        <dbReference type="EMBL" id="GAN80509.1"/>
    </source>
</evidence>
<dbReference type="InterPro" id="IPR007461">
    <property type="entry name" value="Ysc84_actin-binding"/>
</dbReference>
<dbReference type="PANTHER" id="PTHR15629">
    <property type="entry name" value="SH3YL1 PROTEIN"/>
    <property type="match status" value="1"/>
</dbReference>
<protein>
    <recommendedName>
        <fullName evidence="2">Ysc84 actin-binding domain-containing protein</fullName>
    </recommendedName>
</protein>
<gene>
    <name evidence="3" type="ORF">Aam_049_011</name>
</gene>
<name>A0A0D6PI55_9PROT</name>
<dbReference type="EMBL" id="BANC01000048">
    <property type="protein sequence ID" value="GAN80509.1"/>
    <property type="molecule type" value="Genomic_DNA"/>
</dbReference>
<sequence>MKRLLLAAAFTAVSAAPALAGNPQHLVDSSTLALEDMMGGAQGTQAQEFLRKAKAVVICPNVFKAGFFIGGEGGGCVLSARTASGGWSNPALYSMGSGSFGLQIGVQNAEVMMIIMTDGGLNALLNSQFKIGADAGISVATLGAGVSGAMSTAINADIISFSKSQGLYGGISLSGTVLSNNAGAEQQYYGQQLDARQIVIDGMGNNPGANPLRQTLARYGAPATPPAAPVPPPAPAQQ</sequence>
<dbReference type="CDD" id="cd11524">
    <property type="entry name" value="SYLF"/>
    <property type="match status" value="1"/>
</dbReference>
<reference evidence="3 4" key="1">
    <citation type="submission" date="2012-11" db="EMBL/GenBank/DDBJ databases">
        <title>Whole genome sequence of Acidocella aminolytica 101 = DSM 11237.</title>
        <authorList>
            <person name="Azuma Y."/>
            <person name="Higashiura N."/>
            <person name="Hirakawa H."/>
            <person name="Matsushita K."/>
        </authorList>
    </citation>
    <scope>NUCLEOTIDE SEQUENCE [LARGE SCALE GENOMIC DNA]</scope>
    <source>
        <strain evidence="4">101 / DSM 11237</strain>
    </source>
</reference>
<dbReference type="Pfam" id="PF04366">
    <property type="entry name" value="Ysc84"/>
    <property type="match status" value="1"/>
</dbReference>
<keyword evidence="4" id="KW-1185">Reference proteome</keyword>